<comment type="caution">
    <text evidence="1">The sequence shown here is derived from an EMBL/GenBank/DDBJ whole genome shotgun (WGS) entry which is preliminary data.</text>
</comment>
<evidence type="ECO:0000313" key="1">
    <source>
        <dbReference type="EMBL" id="MBA9028744.1"/>
    </source>
</evidence>
<evidence type="ECO:0000313" key="2">
    <source>
        <dbReference type="Proteomes" id="UP000626697"/>
    </source>
</evidence>
<sequence>MTPENIQMVKDLDKALAYKQLISYGGLLKESHKALNLENVKMAI</sequence>
<gene>
    <name evidence="1" type="ORF">HNP81_004065</name>
</gene>
<dbReference type="RefSeq" id="WP_268745209.1">
    <property type="nucleotide sequence ID" value="NZ_JACJHX010000018.1"/>
</dbReference>
<proteinExistence type="predicted"/>
<dbReference type="EMBL" id="JACJHX010000018">
    <property type="protein sequence ID" value="MBA9028744.1"/>
    <property type="molecule type" value="Genomic_DNA"/>
</dbReference>
<organism evidence="1 2">
    <name type="scientific">Peribacillus huizhouensis</name>
    <dbReference type="NCBI Taxonomy" id="1501239"/>
    <lineage>
        <taxon>Bacteria</taxon>
        <taxon>Bacillati</taxon>
        <taxon>Bacillota</taxon>
        <taxon>Bacilli</taxon>
        <taxon>Bacillales</taxon>
        <taxon>Bacillaceae</taxon>
        <taxon>Peribacillus</taxon>
    </lineage>
</organism>
<reference evidence="1 2" key="1">
    <citation type="submission" date="2020-08" db="EMBL/GenBank/DDBJ databases">
        <title>Genomic Encyclopedia of Type Strains, Phase IV (KMG-IV): sequencing the most valuable type-strain genomes for metagenomic binning, comparative biology and taxonomic classification.</title>
        <authorList>
            <person name="Goeker M."/>
        </authorList>
    </citation>
    <scope>NUCLEOTIDE SEQUENCE [LARGE SCALE GENOMIC DNA]</scope>
    <source>
        <strain evidence="1 2">DSM 105481</strain>
    </source>
</reference>
<protein>
    <submittedName>
        <fullName evidence="1">Plasmid rolling circle replication initiator protein Rep</fullName>
    </submittedName>
</protein>
<accession>A0ABR6CUP3</accession>
<keyword evidence="2" id="KW-1185">Reference proteome</keyword>
<dbReference type="Proteomes" id="UP000626697">
    <property type="component" value="Unassembled WGS sequence"/>
</dbReference>
<name>A0ABR6CUP3_9BACI</name>